<feature type="domain" description="Alpha-D-phosphohexomutase C-terminal" evidence="11">
    <location>
        <begin position="379"/>
        <end position="453"/>
    </location>
</feature>
<dbReference type="Pfam" id="PF00408">
    <property type="entry name" value="PGM_PMM_IV"/>
    <property type="match status" value="1"/>
</dbReference>
<dbReference type="PROSITE" id="PS00710">
    <property type="entry name" value="PGM_PMM"/>
    <property type="match status" value="1"/>
</dbReference>
<reference evidence="15" key="1">
    <citation type="submission" date="2015-09" db="EMBL/GenBank/DDBJ databases">
        <title>Draft Genome Sequences of Two Novel Amoeba-resistant Intranuclear Bacteria, Candidatus Berkiella cookevillensis and Candidatus Berkiella aquae.</title>
        <authorList>
            <person name="Mehari Y.T."/>
            <person name="Arivett B.A."/>
            <person name="Farone A.L."/>
            <person name="Gunderson J.H."/>
            <person name="Farone M.B."/>
        </authorList>
    </citation>
    <scope>NUCLEOTIDE SEQUENCE [LARGE SCALE GENOMIC DNA]</scope>
    <source>
        <strain evidence="15">HT99</strain>
    </source>
</reference>
<comment type="catalytic activity">
    <reaction evidence="1">
        <text>alpha-D-mannose 1-phosphate = D-mannose 6-phosphate</text>
        <dbReference type="Rhea" id="RHEA:11140"/>
        <dbReference type="ChEBI" id="CHEBI:58409"/>
        <dbReference type="ChEBI" id="CHEBI:58735"/>
        <dbReference type="EC" id="5.4.2.8"/>
    </reaction>
</comment>
<dbReference type="Gene3D" id="3.40.120.10">
    <property type="entry name" value="Alpha-D-Glucose-1,6-Bisphosphate, subunit A, domain 3"/>
    <property type="match status" value="3"/>
</dbReference>
<comment type="caution">
    <text evidence="15">The sequence shown here is derived from an EMBL/GenBank/DDBJ whole genome shotgun (WGS) entry which is preliminary data.</text>
</comment>
<evidence type="ECO:0000256" key="9">
    <source>
        <dbReference type="ARBA" id="ARBA00023235"/>
    </source>
</evidence>
<protein>
    <recommendedName>
        <fullName evidence="5">phosphomannomutase</fullName>
        <ecNumber evidence="5">5.4.2.8</ecNumber>
    </recommendedName>
</protein>
<dbReference type="PANTHER" id="PTHR43771:SF2">
    <property type="entry name" value="PHOSPHOMANNOMUTASE_PHOSPHOGLUCOMUTASE"/>
    <property type="match status" value="1"/>
</dbReference>
<evidence type="ECO:0000256" key="6">
    <source>
        <dbReference type="ARBA" id="ARBA00022553"/>
    </source>
</evidence>
<evidence type="ECO:0000259" key="12">
    <source>
        <dbReference type="Pfam" id="PF02878"/>
    </source>
</evidence>
<evidence type="ECO:0000256" key="8">
    <source>
        <dbReference type="ARBA" id="ARBA00022842"/>
    </source>
</evidence>
<dbReference type="InterPro" id="IPR005846">
    <property type="entry name" value="A-D-PHexomutase_a/b/a-III"/>
</dbReference>
<dbReference type="GO" id="GO:0004615">
    <property type="term" value="F:phosphomannomutase activity"/>
    <property type="evidence" value="ECO:0007669"/>
    <property type="project" value="UniProtKB-EC"/>
</dbReference>
<feature type="domain" description="Alpha-D-phosphohexomutase alpha/beta/alpha" evidence="13">
    <location>
        <begin position="162"/>
        <end position="259"/>
    </location>
</feature>
<evidence type="ECO:0000256" key="3">
    <source>
        <dbReference type="ARBA" id="ARBA00004699"/>
    </source>
</evidence>
<evidence type="ECO:0000256" key="2">
    <source>
        <dbReference type="ARBA" id="ARBA00001946"/>
    </source>
</evidence>
<evidence type="ECO:0000256" key="1">
    <source>
        <dbReference type="ARBA" id="ARBA00000586"/>
    </source>
</evidence>
<dbReference type="InterPro" id="IPR005841">
    <property type="entry name" value="Alpha-D-phosphohexomutase_SF"/>
</dbReference>
<feature type="domain" description="Alpha-D-phosphohexomutase alpha/beta/alpha" evidence="14">
    <location>
        <begin position="264"/>
        <end position="372"/>
    </location>
</feature>
<evidence type="ECO:0000256" key="4">
    <source>
        <dbReference type="ARBA" id="ARBA00010231"/>
    </source>
</evidence>
<keyword evidence="7 10" id="KW-0479">Metal-binding</keyword>
<evidence type="ECO:0000259" key="14">
    <source>
        <dbReference type="Pfam" id="PF02880"/>
    </source>
</evidence>
<keyword evidence="9 15" id="KW-0413">Isomerase</keyword>
<dbReference type="STRING" id="295108.HT99x_01914"/>
<dbReference type="GO" id="GO:1901137">
    <property type="term" value="P:carbohydrate derivative biosynthetic process"/>
    <property type="evidence" value="ECO:0007669"/>
    <property type="project" value="UniProtKB-ARBA"/>
</dbReference>
<comment type="similarity">
    <text evidence="4 10">Belongs to the phosphohexose mutase family.</text>
</comment>
<dbReference type="Pfam" id="PF02878">
    <property type="entry name" value="PGM_PMM_I"/>
    <property type="match status" value="1"/>
</dbReference>
<dbReference type="InterPro" id="IPR016066">
    <property type="entry name" value="A-D-PHexomutase_CS"/>
</dbReference>
<dbReference type="EMBL" id="LKAJ01000007">
    <property type="protein sequence ID" value="KRG20994.1"/>
    <property type="molecule type" value="Genomic_DNA"/>
</dbReference>
<dbReference type="GO" id="GO:0000287">
    <property type="term" value="F:magnesium ion binding"/>
    <property type="evidence" value="ECO:0007669"/>
    <property type="project" value="InterPro"/>
</dbReference>
<evidence type="ECO:0000256" key="5">
    <source>
        <dbReference type="ARBA" id="ARBA00012730"/>
    </source>
</evidence>
<name>A0A0Q9YTF1_9GAMM</name>
<organism evidence="15">
    <name type="scientific">Candidatus Berkiella aquae</name>
    <dbReference type="NCBI Taxonomy" id="295108"/>
    <lineage>
        <taxon>Bacteria</taxon>
        <taxon>Pseudomonadati</taxon>
        <taxon>Pseudomonadota</taxon>
        <taxon>Gammaproteobacteria</taxon>
        <taxon>Candidatus Berkiellales</taxon>
        <taxon>Candidatus Berkiellaceae</taxon>
        <taxon>Candidatus Berkiella</taxon>
    </lineage>
</organism>
<dbReference type="Gene3D" id="3.30.310.50">
    <property type="entry name" value="Alpha-D-phosphohexomutase, C-terminal domain"/>
    <property type="match status" value="1"/>
</dbReference>
<dbReference type="PRINTS" id="PR00509">
    <property type="entry name" value="PGMPMM"/>
</dbReference>
<evidence type="ECO:0000256" key="7">
    <source>
        <dbReference type="ARBA" id="ARBA00022723"/>
    </source>
</evidence>
<dbReference type="SUPFAM" id="SSF55957">
    <property type="entry name" value="Phosphoglucomutase, C-terminal domain"/>
    <property type="match status" value="1"/>
</dbReference>
<keyword evidence="6" id="KW-0597">Phosphoprotein</keyword>
<dbReference type="GO" id="GO:0005975">
    <property type="term" value="P:carbohydrate metabolic process"/>
    <property type="evidence" value="ECO:0007669"/>
    <property type="project" value="InterPro"/>
</dbReference>
<dbReference type="Pfam" id="PF02880">
    <property type="entry name" value="PGM_PMM_III"/>
    <property type="match status" value="1"/>
</dbReference>
<dbReference type="OrthoDB" id="9803322at2"/>
<evidence type="ECO:0000259" key="13">
    <source>
        <dbReference type="Pfam" id="PF02879"/>
    </source>
</evidence>
<dbReference type="InterPro" id="IPR005845">
    <property type="entry name" value="A-D-PHexomutase_a/b/a-II"/>
</dbReference>
<accession>A0A0Q9YTF1</accession>
<proteinExistence type="inferred from homology"/>
<dbReference type="SUPFAM" id="SSF53738">
    <property type="entry name" value="Phosphoglucomutase, first 3 domains"/>
    <property type="match status" value="3"/>
</dbReference>
<keyword evidence="8 10" id="KW-0460">Magnesium</keyword>
<evidence type="ECO:0000313" key="15">
    <source>
        <dbReference type="EMBL" id="KRG20994.1"/>
    </source>
</evidence>
<dbReference type="InterPro" id="IPR005844">
    <property type="entry name" value="A-D-PHexomutase_a/b/a-I"/>
</dbReference>
<dbReference type="CDD" id="cd03089">
    <property type="entry name" value="PMM_PGM"/>
    <property type="match status" value="1"/>
</dbReference>
<dbReference type="InterPro" id="IPR005843">
    <property type="entry name" value="A-D-PHexomutase_C"/>
</dbReference>
<evidence type="ECO:0000256" key="10">
    <source>
        <dbReference type="RuleBase" id="RU004326"/>
    </source>
</evidence>
<dbReference type="InterPro" id="IPR016055">
    <property type="entry name" value="A-D-PHexomutase_a/b/a-I/II/III"/>
</dbReference>
<dbReference type="EC" id="5.4.2.8" evidence="5"/>
<dbReference type="AlphaFoldDB" id="A0A0Q9YTF1"/>
<dbReference type="Pfam" id="PF02879">
    <property type="entry name" value="PGM_PMM_II"/>
    <property type="match status" value="1"/>
</dbReference>
<comment type="cofactor">
    <cofactor evidence="2">
        <name>Mg(2+)</name>
        <dbReference type="ChEBI" id="CHEBI:18420"/>
    </cofactor>
</comment>
<dbReference type="FunFam" id="3.40.120.10:FF:000001">
    <property type="entry name" value="Phosphoglucosamine mutase"/>
    <property type="match status" value="1"/>
</dbReference>
<feature type="domain" description="Alpha-D-phosphohexomutase alpha/beta/alpha" evidence="12">
    <location>
        <begin position="17"/>
        <end position="147"/>
    </location>
</feature>
<sequence length="467" mass="51812">MIEQAMNYDISAVKPEIFRACDIRGVVGKTLTPEVAYLLGLSFGTLALQKNQSQVVVGRDGRHSGAWLSESLSQGLMASGCDVIDLGQVPTPVVYFATYVLKTATGIMITGSHNPPDYNGFKMMLAGDTLAEQDVEALYHCIQTQQFSQGNGRLISKDMIGEYIAKIQQDITINRRLKVAIDCGSGVVGCLAERFFASLGCEVVPLYCEVDGNFPYHHPDPGQPDNLQDLIKVVVKEQCDLGLAFDGDGDRLGVITNQGEIIWPDRVMMLFAADLLQRVPHSKIIFDVKCSKLLAQRIRELGGEPIMYKTGHALIKREMKRTQAALSGEMSGHFFFKERWYGFDDACYAAARLLEIISQQDKPLHELFSDIPNSVNTPEINIAIAEEKKFAFIEALKQQHGFIDSQLITVDGLRAEFKDGWGLVRASNTTPCLVLRFEADSESALRRIQADFKRAILQLAPELKVPF</sequence>
<evidence type="ECO:0000259" key="11">
    <source>
        <dbReference type="Pfam" id="PF00408"/>
    </source>
</evidence>
<gene>
    <name evidence="15" type="primary">algC</name>
    <name evidence="15" type="ORF">HT99x_01914</name>
</gene>
<dbReference type="InterPro" id="IPR036900">
    <property type="entry name" value="A-D-PHexomutase_C_sf"/>
</dbReference>
<comment type="pathway">
    <text evidence="3">Nucleotide-sugar biosynthesis; GDP-alpha-D-mannose biosynthesis; alpha-D-mannose 1-phosphate from D-fructose 6-phosphate: step 2/2.</text>
</comment>
<dbReference type="PANTHER" id="PTHR43771">
    <property type="entry name" value="PHOSPHOMANNOMUTASE"/>
    <property type="match status" value="1"/>
</dbReference>
<dbReference type="PATRIC" id="fig|1590043.3.peg.1952"/>